<evidence type="ECO:0000313" key="2">
    <source>
        <dbReference type="EMBL" id="GFO14096.1"/>
    </source>
</evidence>
<gene>
    <name evidence="2" type="ORF">PoB_004060100</name>
</gene>
<feature type="region of interest" description="Disordered" evidence="1">
    <location>
        <begin position="81"/>
        <end position="128"/>
    </location>
</feature>
<proteinExistence type="predicted"/>
<reference evidence="2 3" key="1">
    <citation type="journal article" date="2021" name="Elife">
        <title>Chloroplast acquisition without the gene transfer in kleptoplastic sea slugs, Plakobranchus ocellatus.</title>
        <authorList>
            <person name="Maeda T."/>
            <person name="Takahashi S."/>
            <person name="Yoshida T."/>
            <person name="Shimamura S."/>
            <person name="Takaki Y."/>
            <person name="Nagai Y."/>
            <person name="Toyoda A."/>
            <person name="Suzuki Y."/>
            <person name="Arimoto A."/>
            <person name="Ishii H."/>
            <person name="Satoh N."/>
            <person name="Nishiyama T."/>
            <person name="Hasebe M."/>
            <person name="Maruyama T."/>
            <person name="Minagawa J."/>
            <person name="Obokata J."/>
            <person name="Shigenobu S."/>
        </authorList>
    </citation>
    <scope>NUCLEOTIDE SEQUENCE [LARGE SCALE GENOMIC DNA]</scope>
</reference>
<organism evidence="2 3">
    <name type="scientific">Plakobranchus ocellatus</name>
    <dbReference type="NCBI Taxonomy" id="259542"/>
    <lineage>
        <taxon>Eukaryota</taxon>
        <taxon>Metazoa</taxon>
        <taxon>Spiralia</taxon>
        <taxon>Lophotrochozoa</taxon>
        <taxon>Mollusca</taxon>
        <taxon>Gastropoda</taxon>
        <taxon>Heterobranchia</taxon>
        <taxon>Euthyneura</taxon>
        <taxon>Panpulmonata</taxon>
        <taxon>Sacoglossa</taxon>
        <taxon>Placobranchoidea</taxon>
        <taxon>Plakobranchidae</taxon>
        <taxon>Plakobranchus</taxon>
    </lineage>
</organism>
<evidence type="ECO:0000256" key="1">
    <source>
        <dbReference type="SAM" id="MobiDB-lite"/>
    </source>
</evidence>
<name>A0AAV4ASJ3_9GAST</name>
<dbReference type="EMBL" id="BLXT01004526">
    <property type="protein sequence ID" value="GFO14096.1"/>
    <property type="molecule type" value="Genomic_DNA"/>
</dbReference>
<protein>
    <submittedName>
        <fullName evidence="2">Uncharacterized protein</fullName>
    </submittedName>
</protein>
<evidence type="ECO:0000313" key="3">
    <source>
        <dbReference type="Proteomes" id="UP000735302"/>
    </source>
</evidence>
<dbReference type="AlphaFoldDB" id="A0AAV4ASJ3"/>
<keyword evidence="3" id="KW-1185">Reference proteome</keyword>
<sequence length="128" mass="14046">MRSRHDDMSSLYLSRVLSPQVTDEQWSKKKELLSGALTHNYTSVQTVTPVRASIIVRCCHQVLCRSLAPYPLHSKEFLSSRYQTDANPRQGDLRLPGPPSGQGAGGGARTRDSRVPADLRAVSKSLAA</sequence>
<accession>A0AAV4ASJ3</accession>
<dbReference type="Proteomes" id="UP000735302">
    <property type="component" value="Unassembled WGS sequence"/>
</dbReference>
<comment type="caution">
    <text evidence="2">The sequence shown here is derived from an EMBL/GenBank/DDBJ whole genome shotgun (WGS) entry which is preliminary data.</text>
</comment>